<protein>
    <submittedName>
        <fullName evidence="8">RNA polymerase sigma factor (Sigma-70 family)</fullName>
    </submittedName>
</protein>
<dbReference type="GO" id="GO:0003677">
    <property type="term" value="F:DNA binding"/>
    <property type="evidence" value="ECO:0007669"/>
    <property type="project" value="UniProtKB-KW"/>
</dbReference>
<dbReference type="SUPFAM" id="SSF88659">
    <property type="entry name" value="Sigma3 and sigma4 domains of RNA polymerase sigma factors"/>
    <property type="match status" value="1"/>
</dbReference>
<proteinExistence type="inferred from homology"/>
<feature type="region of interest" description="Disordered" evidence="6">
    <location>
        <begin position="1"/>
        <end position="58"/>
    </location>
</feature>
<dbReference type="EMBL" id="SNVV01000003">
    <property type="protein sequence ID" value="TDN55738.1"/>
    <property type="molecule type" value="Genomic_DNA"/>
</dbReference>
<keyword evidence="3" id="KW-0731">Sigma factor</keyword>
<keyword evidence="2" id="KW-0805">Transcription regulation</keyword>
<evidence type="ECO:0000313" key="8">
    <source>
        <dbReference type="EMBL" id="TDN55738.1"/>
    </source>
</evidence>
<evidence type="ECO:0000256" key="3">
    <source>
        <dbReference type="ARBA" id="ARBA00023082"/>
    </source>
</evidence>
<evidence type="ECO:0000256" key="5">
    <source>
        <dbReference type="ARBA" id="ARBA00023163"/>
    </source>
</evidence>
<comment type="similarity">
    <text evidence="1">Belongs to the sigma-70 factor family. ECF subfamily.</text>
</comment>
<dbReference type="InterPro" id="IPR013324">
    <property type="entry name" value="RNA_pol_sigma_r3/r4-like"/>
</dbReference>
<evidence type="ECO:0000256" key="4">
    <source>
        <dbReference type="ARBA" id="ARBA00023125"/>
    </source>
</evidence>
<dbReference type="GO" id="GO:0016987">
    <property type="term" value="F:sigma factor activity"/>
    <property type="evidence" value="ECO:0007669"/>
    <property type="project" value="UniProtKB-KW"/>
</dbReference>
<feature type="domain" description="RNA polymerase sigma-70 ECF-like HTH" evidence="7">
    <location>
        <begin position="84"/>
        <end position="216"/>
    </location>
</feature>
<dbReference type="Pfam" id="PF07638">
    <property type="entry name" value="Sigma70_ECF"/>
    <property type="match status" value="1"/>
</dbReference>
<dbReference type="PANTHER" id="PTHR43133">
    <property type="entry name" value="RNA POLYMERASE ECF-TYPE SIGMA FACTO"/>
    <property type="match status" value="1"/>
</dbReference>
<dbReference type="OrthoDB" id="8847602at2"/>
<dbReference type="InterPro" id="IPR014284">
    <property type="entry name" value="RNA_pol_sigma-70_dom"/>
</dbReference>
<reference evidence="8 9" key="1">
    <citation type="submission" date="2019-03" db="EMBL/GenBank/DDBJ databases">
        <title>Genomic Encyclopedia of Type Strains, Phase IV (KMG-IV): sequencing the most valuable type-strain genomes for metagenomic binning, comparative biology and taxonomic classification.</title>
        <authorList>
            <person name="Goeker M."/>
        </authorList>
    </citation>
    <scope>NUCLEOTIDE SEQUENCE [LARGE SCALE GENOMIC DNA]</scope>
    <source>
        <strain evidence="8 9">DSM 12121</strain>
    </source>
</reference>
<sequence length="219" mass="23823">MSLPALSSAHSPARLARPATPPGRTPSCSLATHQGFASPPAPVSSQPARPAEALQERGEPQRFLAEHYHALCRRLGRRLGNRELAAESLHEAWLRLAGQSPRPSVANVEAYVFTVACNAAMDLLAAENRRWQREESGDELELAADPAPGPEAQLEAASELAATLHRLERLPPRQRALVHAVGVDGRPREEVARQFRVSLRSVDRAVAQARAVWREAEAA</sequence>
<dbReference type="PANTHER" id="PTHR43133:SF8">
    <property type="entry name" value="RNA POLYMERASE SIGMA FACTOR HI_1459-RELATED"/>
    <property type="match status" value="1"/>
</dbReference>
<evidence type="ECO:0000256" key="2">
    <source>
        <dbReference type="ARBA" id="ARBA00023015"/>
    </source>
</evidence>
<accession>A0A4R6EER3</accession>
<dbReference type="InterPro" id="IPR013325">
    <property type="entry name" value="RNA_pol_sigma_r2"/>
</dbReference>
<evidence type="ECO:0000313" key="9">
    <source>
        <dbReference type="Proteomes" id="UP000295129"/>
    </source>
</evidence>
<dbReference type="Gene3D" id="1.10.10.10">
    <property type="entry name" value="Winged helix-like DNA-binding domain superfamily/Winged helix DNA-binding domain"/>
    <property type="match status" value="1"/>
</dbReference>
<gene>
    <name evidence="8" type="ORF">C7389_10370</name>
</gene>
<evidence type="ECO:0000259" key="7">
    <source>
        <dbReference type="Pfam" id="PF07638"/>
    </source>
</evidence>
<dbReference type="InterPro" id="IPR053812">
    <property type="entry name" value="HTH_Sigma70_ECF-like"/>
</dbReference>
<dbReference type="Proteomes" id="UP000295129">
    <property type="component" value="Unassembled WGS sequence"/>
</dbReference>
<dbReference type="Gene3D" id="1.10.1740.10">
    <property type="match status" value="1"/>
</dbReference>
<organism evidence="8 9">
    <name type="scientific">Azoarcus indigens</name>
    <dbReference type="NCBI Taxonomy" id="29545"/>
    <lineage>
        <taxon>Bacteria</taxon>
        <taxon>Pseudomonadati</taxon>
        <taxon>Pseudomonadota</taxon>
        <taxon>Betaproteobacteria</taxon>
        <taxon>Rhodocyclales</taxon>
        <taxon>Zoogloeaceae</taxon>
        <taxon>Azoarcus</taxon>
    </lineage>
</organism>
<evidence type="ECO:0000256" key="6">
    <source>
        <dbReference type="SAM" id="MobiDB-lite"/>
    </source>
</evidence>
<dbReference type="RefSeq" id="WP_133588913.1">
    <property type="nucleotide sequence ID" value="NZ_SNVV01000003.1"/>
</dbReference>
<name>A0A4R6EER3_9RHOO</name>
<keyword evidence="9" id="KW-1185">Reference proteome</keyword>
<dbReference type="SUPFAM" id="SSF88946">
    <property type="entry name" value="Sigma2 domain of RNA polymerase sigma factors"/>
    <property type="match status" value="1"/>
</dbReference>
<dbReference type="NCBIfam" id="TIGR02937">
    <property type="entry name" value="sigma70-ECF"/>
    <property type="match status" value="1"/>
</dbReference>
<comment type="caution">
    <text evidence="8">The sequence shown here is derived from an EMBL/GenBank/DDBJ whole genome shotgun (WGS) entry which is preliminary data.</text>
</comment>
<keyword evidence="5" id="KW-0804">Transcription</keyword>
<dbReference type="InterPro" id="IPR036388">
    <property type="entry name" value="WH-like_DNA-bd_sf"/>
</dbReference>
<dbReference type="AlphaFoldDB" id="A0A4R6EER3"/>
<evidence type="ECO:0000256" key="1">
    <source>
        <dbReference type="ARBA" id="ARBA00010641"/>
    </source>
</evidence>
<dbReference type="InterPro" id="IPR039425">
    <property type="entry name" value="RNA_pol_sigma-70-like"/>
</dbReference>
<feature type="compositionally biased region" description="Low complexity" evidence="6">
    <location>
        <begin position="1"/>
        <end position="18"/>
    </location>
</feature>
<keyword evidence="4" id="KW-0238">DNA-binding</keyword>
<dbReference type="GO" id="GO:0006352">
    <property type="term" value="P:DNA-templated transcription initiation"/>
    <property type="evidence" value="ECO:0007669"/>
    <property type="project" value="InterPro"/>
</dbReference>